<dbReference type="InterPro" id="IPR001375">
    <property type="entry name" value="Peptidase_S9_cat"/>
</dbReference>
<dbReference type="STRING" id="391625.PPSIR1_04583"/>
<dbReference type="InterPro" id="IPR011042">
    <property type="entry name" value="6-blade_b-propeller_TolB-like"/>
</dbReference>
<keyword evidence="5" id="KW-1185">Reference proteome</keyword>
<evidence type="ECO:0000313" key="5">
    <source>
        <dbReference type="Proteomes" id="UP000005801"/>
    </source>
</evidence>
<name>A6GBE6_9BACT</name>
<gene>
    <name evidence="4" type="ORF">PPSIR1_04583</name>
</gene>
<feature type="region of interest" description="Disordered" evidence="2">
    <location>
        <begin position="34"/>
        <end position="70"/>
    </location>
</feature>
<dbReference type="GO" id="GO:0004252">
    <property type="term" value="F:serine-type endopeptidase activity"/>
    <property type="evidence" value="ECO:0007669"/>
    <property type="project" value="TreeGrafter"/>
</dbReference>
<dbReference type="AlphaFoldDB" id="A6GBE6"/>
<protein>
    <submittedName>
        <fullName evidence="4">Peptidase S9, prolyl oligopeptidase active site domain protein</fullName>
    </submittedName>
</protein>
<dbReference type="eggNOG" id="COG1506">
    <property type="taxonomic scope" value="Bacteria"/>
</dbReference>
<feature type="compositionally biased region" description="Low complexity" evidence="2">
    <location>
        <begin position="57"/>
        <end position="68"/>
    </location>
</feature>
<evidence type="ECO:0000259" key="3">
    <source>
        <dbReference type="Pfam" id="PF00326"/>
    </source>
</evidence>
<dbReference type="MEROPS" id="S09.021"/>
<dbReference type="Pfam" id="PF00326">
    <property type="entry name" value="Peptidase_S9"/>
    <property type="match status" value="1"/>
</dbReference>
<dbReference type="Gene3D" id="3.40.50.1820">
    <property type="entry name" value="alpha/beta hydrolase"/>
    <property type="match status" value="1"/>
</dbReference>
<dbReference type="SUPFAM" id="SSF82171">
    <property type="entry name" value="DPP6 N-terminal domain-like"/>
    <property type="match status" value="1"/>
</dbReference>
<dbReference type="PROSITE" id="PS51257">
    <property type="entry name" value="PROKAR_LIPOPROTEIN"/>
    <property type="match status" value="1"/>
</dbReference>
<comment type="caution">
    <text evidence="4">The sequence shown here is derived from an EMBL/GenBank/DDBJ whole genome shotgun (WGS) entry which is preliminary data.</text>
</comment>
<evidence type="ECO:0000256" key="2">
    <source>
        <dbReference type="SAM" id="MobiDB-lite"/>
    </source>
</evidence>
<dbReference type="PANTHER" id="PTHR42776:SF28">
    <property type="entry name" value="GLUTAMYL ENDOPEPTIDASE, CHLOROPLASTIC-RELATED"/>
    <property type="match status" value="1"/>
</dbReference>
<dbReference type="GO" id="GO:0006508">
    <property type="term" value="P:proteolysis"/>
    <property type="evidence" value="ECO:0007669"/>
    <property type="project" value="InterPro"/>
</dbReference>
<reference evidence="4 5" key="1">
    <citation type="submission" date="2007-06" db="EMBL/GenBank/DDBJ databases">
        <authorList>
            <person name="Shimkets L."/>
            <person name="Ferriera S."/>
            <person name="Johnson J."/>
            <person name="Kravitz S."/>
            <person name="Beeson K."/>
            <person name="Sutton G."/>
            <person name="Rogers Y.-H."/>
            <person name="Friedman R."/>
            <person name="Frazier M."/>
            <person name="Venter J.C."/>
        </authorList>
    </citation>
    <scope>NUCLEOTIDE SEQUENCE [LARGE SCALE GENOMIC DNA]</scope>
    <source>
        <strain evidence="4 5">SIR-1</strain>
    </source>
</reference>
<evidence type="ECO:0000313" key="4">
    <source>
        <dbReference type="EMBL" id="EDM76855.1"/>
    </source>
</evidence>
<evidence type="ECO:0000256" key="1">
    <source>
        <dbReference type="ARBA" id="ARBA00022801"/>
    </source>
</evidence>
<dbReference type="InterPro" id="IPR029058">
    <property type="entry name" value="AB_hydrolase_fold"/>
</dbReference>
<dbReference type="EMBL" id="ABCS01000057">
    <property type="protein sequence ID" value="EDM76855.1"/>
    <property type="molecule type" value="Genomic_DNA"/>
</dbReference>
<organism evidence="4 5">
    <name type="scientific">Plesiocystis pacifica SIR-1</name>
    <dbReference type="NCBI Taxonomy" id="391625"/>
    <lineage>
        <taxon>Bacteria</taxon>
        <taxon>Pseudomonadati</taxon>
        <taxon>Myxococcota</taxon>
        <taxon>Polyangia</taxon>
        <taxon>Nannocystales</taxon>
        <taxon>Nannocystaceae</taxon>
        <taxon>Plesiocystis</taxon>
    </lineage>
</organism>
<sequence>MVRAMVHRAPRATAWTSGLLALVFACTSEPPNYLKASSADEGSPDDPSAQKSPAEGDASPASADANAPVIEPTIRYREPDAEVVEILDAPPTPGIATAGDGKHMVLAERPTMPDIALLAEPMLGLAGERINPDTNEVRRTRFYQRLSVVDTQGSSEDAEPVPVEGLPEAAALSFPDWSPDGRKFAFTHTAEDHVELWVVDDLAKPVARRLGARPLNATFGDGFRWLPTSEGLIVQLVPADRGPAPVAPPVAMGPDIEESSGRAATNRTYRDLLQGPLDDALFAHYFTSELGHVGLDGSLRVLGPKDDAKARQGVFAVASPAPNGEWLLVERLAEPYSHAVPWYRFAHTKELWSLTDAGAPAQRIAKLPAAEEVPIQGVPTGPRAFRWQPMQPATLVWAEALDEGDPRKEVEHRDRLQRLSAPFDGRSCADGETFAKTQHRYSGLSWLEREGQYLMREYDRDRKWSTTHLRDLARPDYDRVLFDRSVYDLYGDPGDPVRRELADGSVVVRVDEGAIYLAGDGASPDGDRPFLDRLDLDDEGAEAERLFEAPADAYAYYAAFVEDTDTMIVGRQSSTEPPNWYREAIDQREDSAGTEPVQITAFPHPHPKYGSIDKQLLKYKRKDGVPLSATLYLPPGYDPDSGERLPMVLWAYPVEYVDASTAGQVDASPTSFTRLSGSSPTLFVTQGYAVLYAAMPVVGDPETMNDTLIPQLVDGAEAAIAAAVATGTVDGDRVGVGGHSYGAFMVANLLAHSDLFKAGIARSGAYNRSLTPFGFQSERRSLWEATDTYVAVSPMFAADTLDEPILMIHGEIDDNSGTFPIQTRRLFHALQGLGGTARMVILPHEAHGYRGRQSILHALVESFEWFDQHVKKVPPAATLDADPPG</sequence>
<dbReference type="SUPFAM" id="SSF53474">
    <property type="entry name" value="alpha/beta-Hydrolases"/>
    <property type="match status" value="1"/>
</dbReference>
<keyword evidence="1" id="KW-0378">Hydrolase</keyword>
<dbReference type="Proteomes" id="UP000005801">
    <property type="component" value="Unassembled WGS sequence"/>
</dbReference>
<accession>A6GBE6</accession>
<dbReference type="Gene3D" id="2.120.10.30">
    <property type="entry name" value="TolB, C-terminal domain"/>
    <property type="match status" value="1"/>
</dbReference>
<feature type="domain" description="Peptidase S9 prolyl oligopeptidase catalytic" evidence="3">
    <location>
        <begin position="718"/>
        <end position="872"/>
    </location>
</feature>
<dbReference type="PANTHER" id="PTHR42776">
    <property type="entry name" value="SERINE PEPTIDASE S9 FAMILY MEMBER"/>
    <property type="match status" value="1"/>
</dbReference>
<proteinExistence type="predicted"/>